<dbReference type="PANTHER" id="PTHR11482">
    <property type="entry name" value="ARGININE/DIAMINOPIMELATE/ORNITHINE DECARBOXYLASE"/>
    <property type="match status" value="1"/>
</dbReference>
<dbReference type="GO" id="GO:0005737">
    <property type="term" value="C:cytoplasm"/>
    <property type="evidence" value="ECO:0007669"/>
    <property type="project" value="TreeGrafter"/>
</dbReference>
<evidence type="ECO:0000313" key="9">
    <source>
        <dbReference type="EMBL" id="QHT10482.1"/>
    </source>
</evidence>
<comment type="cofactor">
    <cofactor evidence="1">
        <name>pyridoxal 5'-phosphate</name>
        <dbReference type="ChEBI" id="CHEBI:597326"/>
    </cofactor>
</comment>
<dbReference type="CDD" id="cd00622">
    <property type="entry name" value="PLPDE_III_ODC"/>
    <property type="match status" value="1"/>
</dbReference>
<comment type="catalytic activity">
    <reaction evidence="7">
        <text>L-ornithine + H(+) = putrescine + CO2</text>
        <dbReference type="Rhea" id="RHEA:22964"/>
        <dbReference type="ChEBI" id="CHEBI:15378"/>
        <dbReference type="ChEBI" id="CHEBI:16526"/>
        <dbReference type="ChEBI" id="CHEBI:46911"/>
        <dbReference type="ChEBI" id="CHEBI:326268"/>
        <dbReference type="EC" id="4.1.1.17"/>
    </reaction>
</comment>
<dbReference type="InterPro" id="IPR022653">
    <property type="entry name" value="De-COase2_pyr-phos_BS"/>
</dbReference>
<dbReference type="SUPFAM" id="SSF51419">
    <property type="entry name" value="PLP-binding barrel"/>
    <property type="match status" value="1"/>
</dbReference>
<dbReference type="AlphaFoldDB" id="A0A6C0D220"/>
<keyword evidence="3" id="KW-0663">Pyridoxal phosphate</keyword>
<name>A0A6C0D220_9ZZZZ</name>
<evidence type="ECO:0000256" key="5">
    <source>
        <dbReference type="ARBA" id="ARBA00034115"/>
    </source>
</evidence>
<protein>
    <recommendedName>
        <fullName evidence="6">ornithine decarboxylase</fullName>
        <ecNumber evidence="6">4.1.1.17</ecNumber>
    </recommendedName>
</protein>
<dbReference type="InterPro" id="IPR022644">
    <property type="entry name" value="De-COase2_N"/>
</dbReference>
<comment type="pathway">
    <text evidence="5">Amine and polyamine biosynthesis; putrescine biosynthesis via L-ornithine pathway; putrescine from L-ornithine: step 1/1.</text>
</comment>
<dbReference type="Gene3D" id="3.20.20.10">
    <property type="entry name" value="Alanine racemase"/>
    <property type="match status" value="1"/>
</dbReference>
<evidence type="ECO:0000256" key="3">
    <source>
        <dbReference type="ARBA" id="ARBA00022898"/>
    </source>
</evidence>
<dbReference type="InterPro" id="IPR002433">
    <property type="entry name" value="Orn_de-COase"/>
</dbReference>
<dbReference type="GO" id="GO:0004586">
    <property type="term" value="F:ornithine decarboxylase activity"/>
    <property type="evidence" value="ECO:0007669"/>
    <property type="project" value="UniProtKB-EC"/>
</dbReference>
<accession>A0A6C0D220</accession>
<dbReference type="FunFam" id="3.20.20.10:FF:000005">
    <property type="entry name" value="Ornithine decarboxylase"/>
    <property type="match status" value="1"/>
</dbReference>
<reference evidence="9" key="1">
    <citation type="journal article" date="2020" name="Nature">
        <title>Giant virus diversity and host interactions through global metagenomics.</title>
        <authorList>
            <person name="Schulz F."/>
            <person name="Roux S."/>
            <person name="Paez-Espino D."/>
            <person name="Jungbluth S."/>
            <person name="Walsh D.A."/>
            <person name="Denef V.J."/>
            <person name="McMahon K.D."/>
            <person name="Konstantinidis K.T."/>
            <person name="Eloe-Fadrosh E.A."/>
            <person name="Kyrpides N.C."/>
            <person name="Woyke T."/>
        </authorList>
    </citation>
    <scope>NUCLEOTIDE SEQUENCE</scope>
    <source>
        <strain evidence="9">GVMAG-M-3300023174-107</strain>
    </source>
</reference>
<dbReference type="PANTHER" id="PTHR11482:SF6">
    <property type="entry name" value="ORNITHINE DECARBOXYLASE 1-RELATED"/>
    <property type="match status" value="1"/>
</dbReference>
<dbReference type="SUPFAM" id="SSF50621">
    <property type="entry name" value="Alanine racemase C-terminal domain-like"/>
    <property type="match status" value="1"/>
</dbReference>
<proteinExistence type="inferred from homology"/>
<dbReference type="Pfam" id="PF02784">
    <property type="entry name" value="Orn_Arg_deC_N"/>
    <property type="match status" value="1"/>
</dbReference>
<evidence type="ECO:0000256" key="2">
    <source>
        <dbReference type="ARBA" id="ARBA00008872"/>
    </source>
</evidence>
<dbReference type="InterPro" id="IPR009006">
    <property type="entry name" value="Ala_racemase/Decarboxylase_C"/>
</dbReference>
<comment type="similarity">
    <text evidence="2">Belongs to the Orn/Lys/Arg decarboxylase class-II family.</text>
</comment>
<sequence length="359" mass="41147">MDEPYYVINLSKIKKSYDLWRQYLPEIEVYYAMKCNPDKIILEEMNKLGIKYDCASKQEIMDALEHTTADNIVYANPCKFPEHITYSKEQNVSLTVVDCECEMYKIAELYPSCRLLLRIAVNDENSQCAFSKKFGCKINEVKHLLELSKHLKINIVGFSFHVGSGCTNPSLYYDALFDCKTATIIATSLGIQVDIIDIGGGFNEINFIESAKQIQKGMIMFKDKKFISEVGRFLVEETQTLYLHVICKKKQGDRFIYYLNDGVYGSIGCKIFDHAKPIIKPVKISVDYTFDSTLYGPTCDSFDLIEENILLPELNIGDKLYIKNFGAYTNASASHFNGYHVTKKVYLNENHNFDVFDLE</sequence>
<organism evidence="9">
    <name type="scientific">viral metagenome</name>
    <dbReference type="NCBI Taxonomy" id="1070528"/>
    <lineage>
        <taxon>unclassified sequences</taxon>
        <taxon>metagenomes</taxon>
        <taxon>organismal metagenomes</taxon>
    </lineage>
</organism>
<dbReference type="InterPro" id="IPR000183">
    <property type="entry name" value="Orn/DAP/Arg_de-COase"/>
</dbReference>
<evidence type="ECO:0000256" key="7">
    <source>
        <dbReference type="ARBA" id="ARBA00049127"/>
    </source>
</evidence>
<evidence type="ECO:0000256" key="4">
    <source>
        <dbReference type="ARBA" id="ARBA00023239"/>
    </source>
</evidence>
<keyword evidence="4" id="KW-0456">Lyase</keyword>
<evidence type="ECO:0000256" key="1">
    <source>
        <dbReference type="ARBA" id="ARBA00001933"/>
    </source>
</evidence>
<dbReference type="PRINTS" id="PR01179">
    <property type="entry name" value="ODADCRBXLASE"/>
</dbReference>
<dbReference type="EC" id="4.1.1.17" evidence="6"/>
<dbReference type="PRINTS" id="PR01182">
    <property type="entry name" value="ORNDCRBXLASE"/>
</dbReference>
<dbReference type="Gene3D" id="2.40.37.10">
    <property type="entry name" value="Lyase, Ornithine Decarboxylase, Chain A, domain 1"/>
    <property type="match status" value="1"/>
</dbReference>
<dbReference type="GO" id="GO:0033387">
    <property type="term" value="P:putrescine biosynthetic process from arginine, via ornithine"/>
    <property type="evidence" value="ECO:0007669"/>
    <property type="project" value="TreeGrafter"/>
</dbReference>
<evidence type="ECO:0000256" key="6">
    <source>
        <dbReference type="ARBA" id="ARBA00034138"/>
    </source>
</evidence>
<dbReference type="EMBL" id="MN739521">
    <property type="protein sequence ID" value="QHT10482.1"/>
    <property type="molecule type" value="Genomic_DNA"/>
</dbReference>
<feature type="domain" description="Orn/DAP/Arg decarboxylase 2 N-terminal" evidence="8">
    <location>
        <begin position="10"/>
        <end position="235"/>
    </location>
</feature>
<dbReference type="PROSITE" id="PS00878">
    <property type="entry name" value="ODR_DC_2_1"/>
    <property type="match status" value="1"/>
</dbReference>
<dbReference type="InterPro" id="IPR029066">
    <property type="entry name" value="PLP-binding_barrel"/>
</dbReference>
<evidence type="ECO:0000259" key="8">
    <source>
        <dbReference type="Pfam" id="PF02784"/>
    </source>
</evidence>